<feature type="region of interest" description="Disordered" evidence="1">
    <location>
        <begin position="79"/>
        <end position="98"/>
    </location>
</feature>
<dbReference type="PANTHER" id="PTHR12789">
    <property type="entry name" value="DENSITY-REGULATED PROTEIN HOMOLOG"/>
    <property type="match status" value="1"/>
</dbReference>
<dbReference type="PANTHER" id="PTHR12789:SF0">
    <property type="entry name" value="DENSITY-REGULATED PROTEIN"/>
    <property type="match status" value="1"/>
</dbReference>
<reference evidence="3" key="1">
    <citation type="submission" date="2021-01" db="EMBL/GenBank/DDBJ databases">
        <authorList>
            <person name="Corre E."/>
            <person name="Pelletier E."/>
            <person name="Niang G."/>
            <person name="Scheremetjew M."/>
            <person name="Finn R."/>
            <person name="Kale V."/>
            <person name="Holt S."/>
            <person name="Cochrane G."/>
            <person name="Meng A."/>
            <person name="Brown T."/>
            <person name="Cohen L."/>
        </authorList>
    </citation>
    <scope>NUCLEOTIDE SEQUENCE</scope>
    <source>
        <strain evidence="3">CCMP 769</strain>
    </source>
</reference>
<gene>
    <name evidence="3" type="ORF">RMAR00112_LOCUS33015</name>
</gene>
<dbReference type="GO" id="GO:0001731">
    <property type="term" value="P:formation of translation preinitiation complex"/>
    <property type="evidence" value="ECO:0007669"/>
    <property type="project" value="TreeGrafter"/>
</dbReference>
<feature type="domain" description="DENR N-terminal" evidence="2">
    <location>
        <begin position="20"/>
        <end position="57"/>
    </location>
</feature>
<evidence type="ECO:0000259" key="2">
    <source>
        <dbReference type="Pfam" id="PF21023"/>
    </source>
</evidence>
<sequence length="157" mass="17833">MDEEEVVTVQEKDPRYPLEVLYCGVCGIPPELCEYNTPEDFDRCKPWLAANVPEMYPDLKLEEVDGSLAENLANAKISKSSAKDGKVRNHRTPSEAASSGALRQLWRRKLLTNCCDLLFRSRKRRSELPLNLKLSSRKVLEREGNKLQSYMGSICSV</sequence>
<dbReference type="GO" id="GO:0002188">
    <property type="term" value="P:translation reinitiation"/>
    <property type="evidence" value="ECO:0007669"/>
    <property type="project" value="TreeGrafter"/>
</dbReference>
<dbReference type="EMBL" id="HBHW01042683">
    <property type="protein sequence ID" value="CAE0064943.1"/>
    <property type="molecule type" value="Transcribed_RNA"/>
</dbReference>
<evidence type="ECO:0000313" key="3">
    <source>
        <dbReference type="EMBL" id="CAE0064943.1"/>
    </source>
</evidence>
<organism evidence="3">
    <name type="scientific">Rhodosorus marinus</name>
    <dbReference type="NCBI Taxonomy" id="101924"/>
    <lineage>
        <taxon>Eukaryota</taxon>
        <taxon>Rhodophyta</taxon>
        <taxon>Stylonematophyceae</taxon>
        <taxon>Stylonematales</taxon>
        <taxon>Stylonemataceae</taxon>
        <taxon>Rhodosorus</taxon>
    </lineage>
</organism>
<evidence type="ECO:0000256" key="1">
    <source>
        <dbReference type="SAM" id="MobiDB-lite"/>
    </source>
</evidence>
<dbReference type="Pfam" id="PF21023">
    <property type="entry name" value="DENR_N"/>
    <property type="match status" value="1"/>
</dbReference>
<dbReference type="AlphaFoldDB" id="A0A7S3A8E4"/>
<name>A0A7S3A8E4_9RHOD</name>
<proteinExistence type="predicted"/>
<dbReference type="InterPro" id="IPR050318">
    <property type="entry name" value="DENR/SUI1_TIF"/>
</dbReference>
<accession>A0A7S3A8E4</accession>
<dbReference type="GO" id="GO:0003729">
    <property type="term" value="F:mRNA binding"/>
    <property type="evidence" value="ECO:0007669"/>
    <property type="project" value="TreeGrafter"/>
</dbReference>
<dbReference type="InterPro" id="IPR048517">
    <property type="entry name" value="DENR_N"/>
</dbReference>
<protein>
    <recommendedName>
        <fullName evidence="2">DENR N-terminal domain-containing protein</fullName>
    </recommendedName>
</protein>